<dbReference type="SUPFAM" id="SSF56112">
    <property type="entry name" value="Protein kinase-like (PK-like)"/>
    <property type="match status" value="1"/>
</dbReference>
<keyword evidence="4" id="KW-1185">Reference proteome</keyword>
<dbReference type="GO" id="GO:0005634">
    <property type="term" value="C:nucleus"/>
    <property type="evidence" value="ECO:0007669"/>
    <property type="project" value="TreeGrafter"/>
</dbReference>
<comment type="caution">
    <text evidence="2">The sequence shown here is derived from an EMBL/GenBank/DDBJ whole genome shotgun (WGS) entry which is preliminary data.</text>
</comment>
<sequence>MIQNNQITFNNFTLRKYLSSGSFASCVLAEHPKYNECALIISSNQRELQHRMNFQQNRHLKCISKSYELFEINVTSDDKIAAEKIIPGVLNEGIQYVLAMEYFDTSLTQYLKRSSASQKIQIFHKLLKAMADWHSKQFFHLDLKPANIFVVNNEPVLIDFGLSYAPGCNIYNTLHVYDPLMEKHEIVINSIPNTGAYAPCHDVFASYVAASKFDVFCLGSMLYEDLLGTLPKEPLMRQTIITTKLNSLLGIQTADLLIGMLLKDQTLRYSLSQCIQHPFFTNILNKNKNSLILFQFQEHAERYIQLQRSLNQKQSVDDCIISNLKCNYKLFDDQEKLRLENIQQLFDVKNEKLLQLLRKQQINYQFHSQIVFEKYTENTPLGSRSFLDSFSQEDMKIQKSFTTVKKLQRSLKVSQIQSLKLNIPEQLDFTQLQTPVAITAFPMSFMQTPRQADVTLWDEDC</sequence>
<feature type="domain" description="Protein kinase" evidence="1">
    <location>
        <begin position="12"/>
        <end position="280"/>
    </location>
</feature>
<dbReference type="InterPro" id="IPR000719">
    <property type="entry name" value="Prot_kinase_dom"/>
</dbReference>
<keyword evidence="3" id="KW-0418">Kinase</keyword>
<evidence type="ECO:0000313" key="2">
    <source>
        <dbReference type="EMBL" id="CAI9916709.1"/>
    </source>
</evidence>
<protein>
    <submittedName>
        <fullName evidence="2">CAMK CAMKL</fullName>
    </submittedName>
    <submittedName>
        <fullName evidence="3">Kinase</fullName>
    </submittedName>
</protein>
<dbReference type="EMBL" id="CATOUU010000108">
    <property type="protein sequence ID" value="CAI9916709.1"/>
    <property type="molecule type" value="Genomic_DNA"/>
</dbReference>
<dbReference type="Pfam" id="PF00069">
    <property type="entry name" value="Pkinase"/>
    <property type="match status" value="1"/>
</dbReference>
<reference evidence="2" key="1">
    <citation type="submission" date="2023-06" db="EMBL/GenBank/DDBJ databases">
        <authorList>
            <person name="Kurt Z."/>
        </authorList>
    </citation>
    <scope>NUCLEOTIDE SEQUENCE</scope>
</reference>
<dbReference type="EMBL" id="CAXDID020000053">
    <property type="protein sequence ID" value="CAL6006281.1"/>
    <property type="molecule type" value="Genomic_DNA"/>
</dbReference>
<reference evidence="3 4" key="2">
    <citation type="submission" date="2024-07" db="EMBL/GenBank/DDBJ databases">
        <authorList>
            <person name="Akdeniz Z."/>
        </authorList>
    </citation>
    <scope>NUCLEOTIDE SEQUENCE [LARGE SCALE GENOMIC DNA]</scope>
</reference>
<dbReference type="GO" id="GO:0004674">
    <property type="term" value="F:protein serine/threonine kinase activity"/>
    <property type="evidence" value="ECO:0007669"/>
    <property type="project" value="TreeGrafter"/>
</dbReference>
<dbReference type="GO" id="GO:0044773">
    <property type="term" value="P:mitotic DNA damage checkpoint signaling"/>
    <property type="evidence" value="ECO:0007669"/>
    <property type="project" value="TreeGrafter"/>
</dbReference>
<evidence type="ECO:0000259" key="1">
    <source>
        <dbReference type="PROSITE" id="PS50011"/>
    </source>
</evidence>
<dbReference type="AlphaFoldDB" id="A0AA86NCV6"/>
<name>A0AA86NCV6_9EUKA</name>
<dbReference type="InterPro" id="IPR008271">
    <property type="entry name" value="Ser/Thr_kinase_AS"/>
</dbReference>
<dbReference type="SMART" id="SM00220">
    <property type="entry name" value="S_TKc"/>
    <property type="match status" value="1"/>
</dbReference>
<dbReference type="PANTHER" id="PTHR44167:SF24">
    <property type="entry name" value="SERINE_THREONINE-PROTEIN KINASE CHK2"/>
    <property type="match status" value="1"/>
</dbReference>
<evidence type="ECO:0000313" key="3">
    <source>
        <dbReference type="EMBL" id="CAL6006281.1"/>
    </source>
</evidence>
<dbReference type="Gene3D" id="1.10.510.10">
    <property type="entry name" value="Transferase(Phosphotransferase) domain 1"/>
    <property type="match status" value="1"/>
</dbReference>
<proteinExistence type="predicted"/>
<accession>A0AA86NCV6</accession>
<dbReference type="PANTHER" id="PTHR44167">
    <property type="entry name" value="OVARIAN-SPECIFIC SERINE/THREONINE-PROTEIN KINASE LOK-RELATED"/>
    <property type="match status" value="1"/>
</dbReference>
<dbReference type="PROSITE" id="PS50011">
    <property type="entry name" value="PROTEIN_KINASE_DOM"/>
    <property type="match status" value="1"/>
</dbReference>
<keyword evidence="3" id="KW-0808">Transferase</keyword>
<dbReference type="GO" id="GO:0005524">
    <property type="term" value="F:ATP binding"/>
    <property type="evidence" value="ECO:0007669"/>
    <property type="project" value="InterPro"/>
</dbReference>
<dbReference type="InterPro" id="IPR011009">
    <property type="entry name" value="Kinase-like_dom_sf"/>
</dbReference>
<gene>
    <name evidence="3" type="ORF">HINF_LOCUS20084</name>
    <name evidence="2" type="ORF">HINF_LOCUS4354</name>
</gene>
<dbReference type="PROSITE" id="PS00108">
    <property type="entry name" value="PROTEIN_KINASE_ST"/>
    <property type="match status" value="1"/>
</dbReference>
<dbReference type="Proteomes" id="UP001642409">
    <property type="component" value="Unassembled WGS sequence"/>
</dbReference>
<evidence type="ECO:0000313" key="4">
    <source>
        <dbReference type="Proteomes" id="UP001642409"/>
    </source>
</evidence>
<organism evidence="2">
    <name type="scientific">Hexamita inflata</name>
    <dbReference type="NCBI Taxonomy" id="28002"/>
    <lineage>
        <taxon>Eukaryota</taxon>
        <taxon>Metamonada</taxon>
        <taxon>Diplomonadida</taxon>
        <taxon>Hexamitidae</taxon>
        <taxon>Hexamitinae</taxon>
        <taxon>Hexamita</taxon>
    </lineage>
</organism>